<protein>
    <submittedName>
        <fullName evidence="2">Uncharacterized protein</fullName>
    </submittedName>
</protein>
<evidence type="ECO:0000313" key="3">
    <source>
        <dbReference type="Proteomes" id="UP001165090"/>
    </source>
</evidence>
<evidence type="ECO:0000313" key="2">
    <source>
        <dbReference type="EMBL" id="GLI68381.1"/>
    </source>
</evidence>
<sequence length="218" mass="23953">HVLLPKSQSNGPLCPAPPSFCQPPPPPPMLQPRPSYGTAAMCPVGTHVQEDYWHEVWALRTVDPLTGEDVIVMSQHDVSAKVIAERHLALVMEAEHRLLEQLFPKHILTHVTEEWIAEAAKADEKAAGNKTLECGTSAVKDTTGAEAISAAARVNNPRATSNAEWRPVVRDCNALATWHPQVTLLFADIKGAKIRSLLERTRDCIIHCMYVLAAHTLD</sequence>
<gene>
    <name evidence="2" type="ORF">VaNZ11_012709</name>
</gene>
<proteinExistence type="predicted"/>
<feature type="region of interest" description="Disordered" evidence="1">
    <location>
        <begin position="1"/>
        <end position="31"/>
    </location>
</feature>
<feature type="non-terminal residue" evidence="2">
    <location>
        <position position="1"/>
    </location>
</feature>
<name>A0ABQ5SFG1_9CHLO</name>
<feature type="compositionally biased region" description="Pro residues" evidence="1">
    <location>
        <begin position="14"/>
        <end position="31"/>
    </location>
</feature>
<evidence type="ECO:0000256" key="1">
    <source>
        <dbReference type="SAM" id="MobiDB-lite"/>
    </source>
</evidence>
<keyword evidence="3" id="KW-1185">Reference proteome</keyword>
<reference evidence="2 3" key="1">
    <citation type="journal article" date="2023" name="IScience">
        <title>Expanded male sex-determining region conserved during the evolution of homothallism in the green alga Volvox.</title>
        <authorList>
            <person name="Yamamoto K."/>
            <person name="Matsuzaki R."/>
            <person name="Mahakham W."/>
            <person name="Heman W."/>
            <person name="Sekimoto H."/>
            <person name="Kawachi M."/>
            <person name="Minakuchi Y."/>
            <person name="Toyoda A."/>
            <person name="Nozaki H."/>
        </authorList>
    </citation>
    <scope>NUCLEOTIDE SEQUENCE [LARGE SCALE GENOMIC DNA]</scope>
    <source>
        <strain evidence="2 3">NIES-4468</strain>
    </source>
</reference>
<organism evidence="2 3">
    <name type="scientific">Volvox africanus</name>
    <dbReference type="NCBI Taxonomy" id="51714"/>
    <lineage>
        <taxon>Eukaryota</taxon>
        <taxon>Viridiplantae</taxon>
        <taxon>Chlorophyta</taxon>
        <taxon>core chlorophytes</taxon>
        <taxon>Chlorophyceae</taxon>
        <taxon>CS clade</taxon>
        <taxon>Chlamydomonadales</taxon>
        <taxon>Volvocaceae</taxon>
        <taxon>Volvox</taxon>
    </lineage>
</organism>
<accession>A0ABQ5SFG1</accession>
<feature type="compositionally biased region" description="Polar residues" evidence="1">
    <location>
        <begin position="1"/>
        <end position="11"/>
    </location>
</feature>
<comment type="caution">
    <text evidence="2">The sequence shown here is derived from an EMBL/GenBank/DDBJ whole genome shotgun (WGS) entry which is preliminary data.</text>
</comment>
<dbReference type="Proteomes" id="UP001165090">
    <property type="component" value="Unassembled WGS sequence"/>
</dbReference>
<dbReference type="EMBL" id="BSDZ01000079">
    <property type="protein sequence ID" value="GLI68381.1"/>
    <property type="molecule type" value="Genomic_DNA"/>
</dbReference>